<feature type="compositionally biased region" description="Acidic residues" evidence="1">
    <location>
        <begin position="9"/>
        <end position="35"/>
    </location>
</feature>
<keyword evidence="3" id="KW-1185">Reference proteome</keyword>
<accession>A0A0R1DW99</accession>
<gene>
    <name evidence="2" type="primary">Dyak\GE28308</name>
    <name evidence="2" type="synonym">GE28308</name>
    <name evidence="2" type="ORF">Dyak_GE28308</name>
</gene>
<feature type="region of interest" description="Disordered" evidence="1">
    <location>
        <begin position="1"/>
        <end position="35"/>
    </location>
</feature>
<evidence type="ECO:0000256" key="1">
    <source>
        <dbReference type="SAM" id="MobiDB-lite"/>
    </source>
</evidence>
<dbReference type="EMBL" id="CM000158">
    <property type="protein sequence ID" value="KRJ99363.1"/>
    <property type="molecule type" value="Genomic_DNA"/>
</dbReference>
<proteinExistence type="predicted"/>
<evidence type="ECO:0000313" key="3">
    <source>
        <dbReference type="Proteomes" id="UP000002282"/>
    </source>
</evidence>
<reference evidence="2 3" key="2">
    <citation type="journal article" date="2007" name="PLoS Biol.">
        <title>Principles of genome evolution in the Drosophila melanogaster species group.</title>
        <authorList>
            <person name="Ranz J.M."/>
            <person name="Maurin D."/>
            <person name="Chan Y.S."/>
            <person name="von Grotthuss M."/>
            <person name="Hillier L.W."/>
            <person name="Roote J."/>
            <person name="Ashburner M."/>
            <person name="Bergman C.M."/>
        </authorList>
    </citation>
    <scope>NUCLEOTIDE SEQUENCE [LARGE SCALE GENOMIC DNA]</scope>
    <source>
        <strain evidence="3">Tai18E2 / Tucson 14021-0261.01</strain>
    </source>
</reference>
<dbReference type="Proteomes" id="UP000002282">
    <property type="component" value="Chromosome 2R"/>
</dbReference>
<organism evidence="2 3">
    <name type="scientific">Drosophila yakuba</name>
    <name type="common">Fruit fly</name>
    <dbReference type="NCBI Taxonomy" id="7245"/>
    <lineage>
        <taxon>Eukaryota</taxon>
        <taxon>Metazoa</taxon>
        <taxon>Ecdysozoa</taxon>
        <taxon>Arthropoda</taxon>
        <taxon>Hexapoda</taxon>
        <taxon>Insecta</taxon>
        <taxon>Pterygota</taxon>
        <taxon>Neoptera</taxon>
        <taxon>Endopterygota</taxon>
        <taxon>Diptera</taxon>
        <taxon>Brachycera</taxon>
        <taxon>Muscomorpha</taxon>
        <taxon>Ephydroidea</taxon>
        <taxon>Drosophilidae</taxon>
        <taxon>Drosophila</taxon>
        <taxon>Sophophora</taxon>
    </lineage>
</organism>
<protein>
    <submittedName>
        <fullName evidence="2">Uncharacterized protein</fullName>
    </submittedName>
</protein>
<dbReference type="AlphaFoldDB" id="A0A0R1DW99"/>
<name>A0A0R1DW99_DROYA</name>
<reference evidence="2 3" key="1">
    <citation type="journal article" date="2007" name="Nature">
        <title>Evolution of genes and genomes on the Drosophila phylogeny.</title>
        <authorList>
            <consortium name="Drosophila 12 Genomes Consortium"/>
            <person name="Clark A.G."/>
            <person name="Eisen M.B."/>
            <person name="Smith D.R."/>
            <person name="Bergman C.M."/>
            <person name="Oliver B."/>
            <person name="Markow T.A."/>
            <person name="Kaufman T.C."/>
            <person name="Kellis M."/>
            <person name="Gelbart W."/>
            <person name="Iyer V.N."/>
            <person name="Pollard D.A."/>
            <person name="Sackton T.B."/>
            <person name="Larracuente A.M."/>
            <person name="Singh N.D."/>
            <person name="Abad J.P."/>
            <person name="Abt D.N."/>
            <person name="Adryan B."/>
            <person name="Aguade M."/>
            <person name="Akashi H."/>
            <person name="Anderson W.W."/>
            <person name="Aquadro C.F."/>
            <person name="Ardell D.H."/>
            <person name="Arguello R."/>
            <person name="Artieri C.G."/>
            <person name="Barbash D.A."/>
            <person name="Barker D."/>
            <person name="Barsanti P."/>
            <person name="Batterham P."/>
            <person name="Batzoglou S."/>
            <person name="Begun D."/>
            <person name="Bhutkar A."/>
            <person name="Blanco E."/>
            <person name="Bosak S.A."/>
            <person name="Bradley R.K."/>
            <person name="Brand A.D."/>
            <person name="Brent M.R."/>
            <person name="Brooks A.N."/>
            <person name="Brown R.H."/>
            <person name="Butlin R.K."/>
            <person name="Caggese C."/>
            <person name="Calvi B.R."/>
            <person name="Bernardo de Carvalho A."/>
            <person name="Caspi A."/>
            <person name="Castrezana S."/>
            <person name="Celniker S.E."/>
            <person name="Chang J.L."/>
            <person name="Chapple C."/>
            <person name="Chatterji S."/>
            <person name="Chinwalla A."/>
            <person name="Civetta A."/>
            <person name="Clifton S.W."/>
            <person name="Comeron J.M."/>
            <person name="Costello J.C."/>
            <person name="Coyne J.A."/>
            <person name="Daub J."/>
            <person name="David R.G."/>
            <person name="Delcher A.L."/>
            <person name="Delehaunty K."/>
            <person name="Do C.B."/>
            <person name="Ebling H."/>
            <person name="Edwards K."/>
            <person name="Eickbush T."/>
            <person name="Evans J.D."/>
            <person name="Filipski A."/>
            <person name="Findeiss S."/>
            <person name="Freyhult E."/>
            <person name="Fulton L."/>
            <person name="Fulton R."/>
            <person name="Garcia A.C."/>
            <person name="Gardiner A."/>
            <person name="Garfield D.A."/>
            <person name="Garvin B.E."/>
            <person name="Gibson G."/>
            <person name="Gilbert D."/>
            <person name="Gnerre S."/>
            <person name="Godfrey J."/>
            <person name="Good R."/>
            <person name="Gotea V."/>
            <person name="Gravely B."/>
            <person name="Greenberg A.J."/>
            <person name="Griffiths-Jones S."/>
            <person name="Gross S."/>
            <person name="Guigo R."/>
            <person name="Gustafson E.A."/>
            <person name="Haerty W."/>
            <person name="Hahn M.W."/>
            <person name="Halligan D.L."/>
            <person name="Halpern A.L."/>
            <person name="Halter G.M."/>
            <person name="Han M.V."/>
            <person name="Heger A."/>
            <person name="Hillier L."/>
            <person name="Hinrichs A.S."/>
            <person name="Holmes I."/>
            <person name="Hoskins R.A."/>
            <person name="Hubisz M.J."/>
            <person name="Hultmark D."/>
            <person name="Huntley M.A."/>
            <person name="Jaffe D.B."/>
            <person name="Jagadeeshan S."/>
            <person name="Jeck W.R."/>
            <person name="Johnson J."/>
            <person name="Jones C.D."/>
            <person name="Jordan W.C."/>
            <person name="Karpen G.H."/>
            <person name="Kataoka E."/>
            <person name="Keightley P.D."/>
            <person name="Kheradpour P."/>
            <person name="Kirkness E.F."/>
            <person name="Koerich L.B."/>
            <person name="Kristiansen K."/>
            <person name="Kudrna D."/>
            <person name="Kulathinal R.J."/>
            <person name="Kumar S."/>
            <person name="Kwok R."/>
            <person name="Lander E."/>
            <person name="Langley C.H."/>
            <person name="Lapoint R."/>
            <person name="Lazzaro B.P."/>
            <person name="Lee S.J."/>
            <person name="Levesque L."/>
            <person name="Li R."/>
            <person name="Lin C.F."/>
            <person name="Lin M.F."/>
            <person name="Lindblad-Toh K."/>
            <person name="Llopart A."/>
            <person name="Long M."/>
            <person name="Low L."/>
            <person name="Lozovsky E."/>
            <person name="Lu J."/>
            <person name="Luo M."/>
            <person name="Machado C.A."/>
            <person name="Makalowski W."/>
            <person name="Marzo M."/>
            <person name="Matsuda M."/>
            <person name="Matzkin L."/>
            <person name="McAllister B."/>
            <person name="McBride C.S."/>
            <person name="McKernan B."/>
            <person name="McKernan K."/>
            <person name="Mendez-Lago M."/>
            <person name="Minx P."/>
            <person name="Mollenhauer M.U."/>
            <person name="Montooth K."/>
            <person name="Mount S.M."/>
            <person name="Mu X."/>
            <person name="Myers E."/>
            <person name="Negre B."/>
            <person name="Newfeld S."/>
            <person name="Nielsen R."/>
            <person name="Noor M.A."/>
            <person name="O'Grady P."/>
            <person name="Pachter L."/>
            <person name="Papaceit M."/>
            <person name="Parisi M.J."/>
            <person name="Parisi M."/>
            <person name="Parts L."/>
            <person name="Pedersen J.S."/>
            <person name="Pesole G."/>
            <person name="Phillippy A.M."/>
            <person name="Ponting C.P."/>
            <person name="Pop M."/>
            <person name="Porcelli D."/>
            <person name="Powell J.R."/>
            <person name="Prohaska S."/>
            <person name="Pruitt K."/>
            <person name="Puig M."/>
            <person name="Quesneville H."/>
            <person name="Ram K.R."/>
            <person name="Rand D."/>
            <person name="Rasmussen M.D."/>
            <person name="Reed L.K."/>
            <person name="Reenan R."/>
            <person name="Reily A."/>
            <person name="Remington K.A."/>
            <person name="Rieger T.T."/>
            <person name="Ritchie M.G."/>
            <person name="Robin C."/>
            <person name="Rogers Y.H."/>
            <person name="Rohde C."/>
            <person name="Rozas J."/>
            <person name="Rubenfield M.J."/>
            <person name="Ruiz A."/>
            <person name="Russo S."/>
            <person name="Salzberg S.L."/>
            <person name="Sanchez-Gracia A."/>
            <person name="Saranga D.J."/>
            <person name="Sato H."/>
            <person name="Schaeffer S.W."/>
            <person name="Schatz M.C."/>
            <person name="Schlenke T."/>
            <person name="Schwartz R."/>
            <person name="Segarra C."/>
            <person name="Singh R.S."/>
            <person name="Sirot L."/>
            <person name="Sirota M."/>
            <person name="Sisneros N.B."/>
            <person name="Smith C.D."/>
            <person name="Smith T.F."/>
            <person name="Spieth J."/>
            <person name="Stage D.E."/>
            <person name="Stark A."/>
            <person name="Stephan W."/>
            <person name="Strausberg R.L."/>
            <person name="Strempel S."/>
            <person name="Sturgill D."/>
            <person name="Sutton G."/>
            <person name="Sutton G.G."/>
            <person name="Tao W."/>
            <person name="Teichmann S."/>
            <person name="Tobari Y.N."/>
            <person name="Tomimura Y."/>
            <person name="Tsolas J.M."/>
            <person name="Valente V.L."/>
            <person name="Venter E."/>
            <person name="Venter J.C."/>
            <person name="Vicario S."/>
            <person name="Vieira F.G."/>
            <person name="Vilella A.J."/>
            <person name="Villasante A."/>
            <person name="Walenz B."/>
            <person name="Wang J."/>
            <person name="Wasserman M."/>
            <person name="Watts T."/>
            <person name="Wilson D."/>
            <person name="Wilson R.K."/>
            <person name="Wing R.A."/>
            <person name="Wolfner M.F."/>
            <person name="Wong A."/>
            <person name="Wong G.K."/>
            <person name="Wu C.I."/>
            <person name="Wu G."/>
            <person name="Yamamoto D."/>
            <person name="Yang H.P."/>
            <person name="Yang S.P."/>
            <person name="Yorke J.A."/>
            <person name="Yoshida K."/>
            <person name="Zdobnov E."/>
            <person name="Zhang P."/>
            <person name="Zhang Y."/>
            <person name="Zimin A.V."/>
            <person name="Baldwin J."/>
            <person name="Abdouelleil A."/>
            <person name="Abdulkadir J."/>
            <person name="Abebe A."/>
            <person name="Abera B."/>
            <person name="Abreu J."/>
            <person name="Acer S.C."/>
            <person name="Aftuck L."/>
            <person name="Alexander A."/>
            <person name="An P."/>
            <person name="Anderson E."/>
            <person name="Anderson S."/>
            <person name="Arachi H."/>
            <person name="Azer M."/>
            <person name="Bachantsang P."/>
            <person name="Barry A."/>
            <person name="Bayul T."/>
            <person name="Berlin A."/>
            <person name="Bessette D."/>
            <person name="Bloom T."/>
            <person name="Blye J."/>
            <person name="Boguslavskiy L."/>
            <person name="Bonnet C."/>
            <person name="Boukhgalter B."/>
            <person name="Bourzgui I."/>
            <person name="Brown A."/>
            <person name="Cahill P."/>
            <person name="Channer S."/>
            <person name="Cheshatsang Y."/>
            <person name="Chuda L."/>
            <person name="Citroen M."/>
            <person name="Collymore A."/>
            <person name="Cooke P."/>
            <person name="Costello M."/>
            <person name="D'Aco K."/>
            <person name="Daza R."/>
            <person name="De Haan G."/>
            <person name="DeGray S."/>
            <person name="DeMaso C."/>
            <person name="Dhargay N."/>
            <person name="Dooley K."/>
            <person name="Dooley E."/>
            <person name="Doricent M."/>
            <person name="Dorje P."/>
            <person name="Dorjee K."/>
            <person name="Dupes A."/>
            <person name="Elong R."/>
            <person name="Falk J."/>
            <person name="Farina A."/>
            <person name="Faro S."/>
            <person name="Ferguson D."/>
            <person name="Fisher S."/>
            <person name="Foley C.D."/>
            <person name="Franke A."/>
            <person name="Friedrich D."/>
            <person name="Gadbois L."/>
            <person name="Gearin G."/>
            <person name="Gearin C.R."/>
            <person name="Giannoukos G."/>
            <person name="Goode T."/>
            <person name="Graham J."/>
            <person name="Grandbois E."/>
            <person name="Grewal S."/>
            <person name="Gyaltsen K."/>
            <person name="Hafez N."/>
            <person name="Hagos B."/>
            <person name="Hall J."/>
            <person name="Henson C."/>
            <person name="Hollinger A."/>
            <person name="Honan T."/>
            <person name="Huard M.D."/>
            <person name="Hughes L."/>
            <person name="Hurhula B."/>
            <person name="Husby M.E."/>
            <person name="Kamat A."/>
            <person name="Kanga B."/>
            <person name="Kashin S."/>
            <person name="Khazanovich D."/>
            <person name="Kisner P."/>
            <person name="Lance K."/>
            <person name="Lara M."/>
            <person name="Lee W."/>
            <person name="Lennon N."/>
            <person name="Letendre F."/>
            <person name="LeVine R."/>
            <person name="Lipovsky A."/>
            <person name="Liu X."/>
            <person name="Liu J."/>
            <person name="Liu S."/>
            <person name="Lokyitsang T."/>
            <person name="Lokyitsang Y."/>
            <person name="Lubonja R."/>
            <person name="Lui A."/>
            <person name="MacDonald P."/>
            <person name="Magnisalis V."/>
            <person name="Maru K."/>
            <person name="Matthews C."/>
            <person name="McCusker W."/>
            <person name="McDonough S."/>
            <person name="Mehta T."/>
            <person name="Meldrim J."/>
            <person name="Meneus L."/>
            <person name="Mihai O."/>
            <person name="Mihalev A."/>
            <person name="Mihova T."/>
            <person name="Mittelman R."/>
            <person name="Mlenga V."/>
            <person name="Montmayeur A."/>
            <person name="Mulrain L."/>
            <person name="Navidi A."/>
            <person name="Naylor J."/>
            <person name="Negash T."/>
            <person name="Nguyen T."/>
            <person name="Nguyen N."/>
            <person name="Nicol R."/>
            <person name="Norbu C."/>
            <person name="Norbu N."/>
            <person name="Novod N."/>
            <person name="O'Neill B."/>
            <person name="Osman S."/>
            <person name="Markiewicz E."/>
            <person name="Oyono O.L."/>
            <person name="Patti C."/>
            <person name="Phunkhang P."/>
            <person name="Pierre F."/>
            <person name="Priest M."/>
            <person name="Raghuraman S."/>
            <person name="Rege F."/>
            <person name="Reyes R."/>
            <person name="Rise C."/>
            <person name="Rogov P."/>
            <person name="Ross K."/>
            <person name="Ryan E."/>
            <person name="Settipalli S."/>
            <person name="Shea T."/>
            <person name="Sherpa N."/>
            <person name="Shi L."/>
            <person name="Shih D."/>
            <person name="Sparrow T."/>
            <person name="Spaulding J."/>
            <person name="Stalker J."/>
            <person name="Stange-Thomann N."/>
            <person name="Stavropoulos S."/>
            <person name="Stone C."/>
            <person name="Strader C."/>
            <person name="Tesfaye S."/>
            <person name="Thomson T."/>
            <person name="Thoulutsang Y."/>
            <person name="Thoulutsang D."/>
            <person name="Topham K."/>
            <person name="Topping I."/>
            <person name="Tsamla T."/>
            <person name="Vassiliev H."/>
            <person name="Vo A."/>
            <person name="Wangchuk T."/>
            <person name="Wangdi T."/>
            <person name="Weiand M."/>
            <person name="Wilkinson J."/>
            <person name="Wilson A."/>
            <person name="Yadav S."/>
            <person name="Young G."/>
            <person name="Yu Q."/>
            <person name="Zembek L."/>
            <person name="Zhong D."/>
            <person name="Zimmer A."/>
            <person name="Zwirko Z."/>
            <person name="Jaffe D.B."/>
            <person name="Alvarez P."/>
            <person name="Brockman W."/>
            <person name="Butler J."/>
            <person name="Chin C."/>
            <person name="Gnerre S."/>
            <person name="Grabherr M."/>
            <person name="Kleber M."/>
            <person name="Mauceli E."/>
            <person name="MacCallum I."/>
        </authorList>
    </citation>
    <scope>NUCLEOTIDE SEQUENCE [LARGE SCALE GENOMIC DNA]</scope>
    <source>
        <strain evidence="3">Tai18E2 / Tucson 14021-0261.01</strain>
    </source>
</reference>
<dbReference type="KEGG" id="dya:Dyak_GE28308"/>
<evidence type="ECO:0000313" key="2">
    <source>
        <dbReference type="EMBL" id="KRJ99363.1"/>
    </source>
</evidence>
<sequence>MVEAVMLEASEEEDEEADSEEVEAASDEVALEDGGQDSVVAASVDRAAEALEEDLEVTEATEDMADSHDMVGTLDTREFFRCHCPYLILLPITVATTITTTIITTTADGIRL</sequence>